<gene>
    <name evidence="4 5 6" type="primary">LOC112463250</name>
</gene>
<proteinExistence type="predicted"/>
<accession>A0A6J1QWP1</accession>
<dbReference type="GO" id="GO:0045892">
    <property type="term" value="P:negative regulation of DNA-templated transcription"/>
    <property type="evidence" value="ECO:0007669"/>
    <property type="project" value="InterPro"/>
</dbReference>
<dbReference type="RefSeq" id="XP_024885286.1">
    <property type="nucleotide sequence ID" value="XM_025029518.1"/>
</dbReference>
<keyword evidence="1" id="KW-0175">Coiled coil</keyword>
<dbReference type="PANTHER" id="PTHR14628">
    <property type="entry name" value="BEN DOMAIN-CONTAINING PROTEIN 5"/>
    <property type="match status" value="1"/>
</dbReference>
<evidence type="ECO:0000256" key="2">
    <source>
        <dbReference type="SAM" id="MobiDB-lite"/>
    </source>
</evidence>
<keyword evidence="3" id="KW-1185">Reference proteome</keyword>
<evidence type="ECO:0000313" key="4">
    <source>
        <dbReference type="RefSeq" id="XP_024885286.1"/>
    </source>
</evidence>
<dbReference type="GO" id="GO:0003677">
    <property type="term" value="F:DNA binding"/>
    <property type="evidence" value="ECO:0007669"/>
    <property type="project" value="InterPro"/>
</dbReference>
<dbReference type="GeneID" id="112463250"/>
<dbReference type="InterPro" id="IPR040391">
    <property type="entry name" value="BEND5"/>
</dbReference>
<protein>
    <submittedName>
        <fullName evidence="4 5">Uncharacterized protein LOC112463250 isoform X1</fullName>
    </submittedName>
</protein>
<feature type="coiled-coil region" evidence="1">
    <location>
        <begin position="123"/>
        <end position="150"/>
    </location>
</feature>
<feature type="compositionally biased region" description="Basic residues" evidence="2">
    <location>
        <begin position="80"/>
        <end position="100"/>
    </location>
</feature>
<feature type="region of interest" description="Disordered" evidence="2">
    <location>
        <begin position="40"/>
        <end position="104"/>
    </location>
</feature>
<evidence type="ECO:0000313" key="5">
    <source>
        <dbReference type="RefSeq" id="XP_024885288.1"/>
    </source>
</evidence>
<evidence type="ECO:0000256" key="1">
    <source>
        <dbReference type="SAM" id="Coils"/>
    </source>
</evidence>
<feature type="compositionally biased region" description="Low complexity" evidence="2">
    <location>
        <begin position="40"/>
        <end position="53"/>
    </location>
</feature>
<dbReference type="PANTHER" id="PTHR14628:SF1">
    <property type="entry name" value="BEN DOMAIN-CONTAINING PROTEIN 5"/>
    <property type="match status" value="1"/>
</dbReference>
<feature type="compositionally biased region" description="Low complexity" evidence="2">
    <location>
        <begin position="67"/>
        <end position="79"/>
    </location>
</feature>
<dbReference type="RefSeq" id="XP_024885288.1">
    <property type="nucleotide sequence ID" value="XM_025029520.1"/>
</dbReference>
<dbReference type="RefSeq" id="XP_024885289.1">
    <property type="nucleotide sequence ID" value="XM_025029521.1"/>
</dbReference>
<name>A0A6J1QWP1_9HYME</name>
<dbReference type="Proteomes" id="UP000504618">
    <property type="component" value="Unplaced"/>
</dbReference>
<reference evidence="4 5" key="1">
    <citation type="submission" date="2025-04" db="UniProtKB">
        <authorList>
            <consortium name="RefSeq"/>
        </authorList>
    </citation>
    <scope>IDENTIFICATION</scope>
    <source>
        <tissue evidence="4 5">Whole body</tissue>
    </source>
</reference>
<evidence type="ECO:0000313" key="3">
    <source>
        <dbReference type="Proteomes" id="UP000504618"/>
    </source>
</evidence>
<organism evidence="3 4">
    <name type="scientific">Temnothorax curvispinosus</name>
    <dbReference type="NCBI Taxonomy" id="300111"/>
    <lineage>
        <taxon>Eukaryota</taxon>
        <taxon>Metazoa</taxon>
        <taxon>Ecdysozoa</taxon>
        <taxon>Arthropoda</taxon>
        <taxon>Hexapoda</taxon>
        <taxon>Insecta</taxon>
        <taxon>Pterygota</taxon>
        <taxon>Neoptera</taxon>
        <taxon>Endopterygota</taxon>
        <taxon>Hymenoptera</taxon>
        <taxon>Apocrita</taxon>
        <taxon>Aculeata</taxon>
        <taxon>Formicoidea</taxon>
        <taxon>Formicidae</taxon>
        <taxon>Myrmicinae</taxon>
        <taxon>Temnothorax</taxon>
    </lineage>
</organism>
<evidence type="ECO:0000313" key="6">
    <source>
        <dbReference type="RefSeq" id="XP_024885289.1"/>
    </source>
</evidence>
<dbReference type="AlphaFoldDB" id="A0A6J1QWP1"/>
<dbReference type="OrthoDB" id="7700460at2759"/>
<sequence>MVSPIKSVELSLGNSPATGEYLAKDLEVPKSPAVEVSLTSSSTLSFNSKPSSTKTDATPPNKALKFNKLVPLPSNNNNKNTKHSNNKKKRSHLTKKKHARKTSDKLRLKKNLEMEKVNVGDCLQKLTELVEKLTNQLKQSKQSCEKFEASVMQYLSTIESNWKQLQIIKKSTGARTSAVDNDENVHLEDINKSPVPGFIRKNGNEEKIHYGQNIWIDKMTYDNAVFDAHLDVMFIKNMALAIFGDKKLKRSSVTGASSNRTKSNPKPSLNLTKALAVRDIFRYFLELYRRYNKHKIEELVGDYQTFIRQRNL</sequence>